<keyword evidence="3 8" id="KW-0547">Nucleotide-binding</keyword>
<dbReference type="NCBIfam" id="NF003661">
    <property type="entry name" value="PRK05291.1-3"/>
    <property type="match status" value="1"/>
</dbReference>
<keyword evidence="6 8" id="KW-0630">Potassium</keyword>
<dbReference type="InterPro" id="IPR004520">
    <property type="entry name" value="GTPase_MnmE"/>
</dbReference>
<dbReference type="InterPro" id="IPR018948">
    <property type="entry name" value="GTP-bd_TrmE_N"/>
</dbReference>
<accession>A0A316C117</accession>
<dbReference type="InterPro" id="IPR027417">
    <property type="entry name" value="P-loop_NTPase"/>
</dbReference>
<organism evidence="11 12">
    <name type="scientific">Pseudaminobacter salicylatoxidans</name>
    <dbReference type="NCBI Taxonomy" id="93369"/>
    <lineage>
        <taxon>Bacteria</taxon>
        <taxon>Pseudomonadati</taxon>
        <taxon>Pseudomonadota</taxon>
        <taxon>Alphaproteobacteria</taxon>
        <taxon>Hyphomicrobiales</taxon>
        <taxon>Phyllobacteriaceae</taxon>
        <taxon>Pseudaminobacter</taxon>
    </lineage>
</organism>
<feature type="domain" description="TrmE-type G" evidence="10">
    <location>
        <begin position="217"/>
        <end position="366"/>
    </location>
</feature>
<dbReference type="PANTHER" id="PTHR42714:SF2">
    <property type="entry name" value="TRNA MODIFICATION GTPASE GTPBP3, MITOCHONDRIAL"/>
    <property type="match status" value="1"/>
</dbReference>
<dbReference type="Gene3D" id="3.30.1360.120">
    <property type="entry name" value="Probable tRNA modification gtpase trme, domain 1"/>
    <property type="match status" value="1"/>
</dbReference>
<dbReference type="EC" id="3.6.-.-" evidence="8"/>
<keyword evidence="2 8" id="KW-0819">tRNA processing</keyword>
<dbReference type="Gene3D" id="1.20.120.430">
    <property type="entry name" value="tRNA modification GTPase MnmE domain 2"/>
    <property type="match status" value="1"/>
</dbReference>
<comment type="cofactor">
    <cofactor evidence="8">
        <name>K(+)</name>
        <dbReference type="ChEBI" id="CHEBI:29103"/>
    </cofactor>
    <text evidence="8">Binds 1 potassium ion per subunit.</text>
</comment>
<feature type="binding site" evidence="8">
    <location>
        <position position="252"/>
    </location>
    <ligand>
        <name>Mg(2+)</name>
        <dbReference type="ChEBI" id="CHEBI:18420"/>
    </ligand>
</feature>
<evidence type="ECO:0000256" key="4">
    <source>
        <dbReference type="ARBA" id="ARBA00022801"/>
    </source>
</evidence>
<comment type="subcellular location">
    <subcellularLocation>
        <location evidence="8">Cytoplasm</location>
    </subcellularLocation>
</comment>
<dbReference type="PROSITE" id="PS51709">
    <property type="entry name" value="G_TRME"/>
    <property type="match status" value="1"/>
</dbReference>
<dbReference type="PANTHER" id="PTHR42714">
    <property type="entry name" value="TRNA MODIFICATION GTPASE GTPBP3"/>
    <property type="match status" value="1"/>
</dbReference>
<dbReference type="InterPro" id="IPR006073">
    <property type="entry name" value="GTP-bd"/>
</dbReference>
<evidence type="ECO:0000313" key="12">
    <source>
        <dbReference type="Proteomes" id="UP000245396"/>
    </source>
</evidence>
<comment type="similarity">
    <text evidence="1 8 9">Belongs to the TRAFAC class TrmE-Era-EngA-EngB-Septin-like GTPase superfamily. TrmE GTPase family.</text>
</comment>
<reference evidence="11 12" key="1">
    <citation type="submission" date="2018-05" db="EMBL/GenBank/DDBJ databases">
        <title>Genomic Encyclopedia of Type Strains, Phase IV (KMG-IV): sequencing the most valuable type-strain genomes for metagenomic binning, comparative biology and taxonomic classification.</title>
        <authorList>
            <person name="Goeker M."/>
        </authorList>
    </citation>
    <scope>NUCLEOTIDE SEQUENCE [LARGE SCALE GENOMIC DNA]</scope>
    <source>
        <strain evidence="11 12">DSM 6986</strain>
    </source>
</reference>
<dbReference type="PRINTS" id="PR00449">
    <property type="entry name" value="RASTRNSFRMNG"/>
</dbReference>
<evidence type="ECO:0000256" key="3">
    <source>
        <dbReference type="ARBA" id="ARBA00022741"/>
    </source>
</evidence>
<feature type="binding site" evidence="8">
    <location>
        <begin position="227"/>
        <end position="232"/>
    </location>
    <ligand>
        <name>GTP</name>
        <dbReference type="ChEBI" id="CHEBI:37565"/>
    </ligand>
</feature>
<dbReference type="InterPro" id="IPR005225">
    <property type="entry name" value="Small_GTP-bd"/>
</dbReference>
<feature type="binding site" evidence="8">
    <location>
        <position position="231"/>
    </location>
    <ligand>
        <name>Mg(2+)</name>
        <dbReference type="ChEBI" id="CHEBI:18420"/>
    </ligand>
</feature>
<feature type="binding site" evidence="8">
    <location>
        <position position="80"/>
    </location>
    <ligand>
        <name>(6S)-5-formyl-5,6,7,8-tetrahydrofolate</name>
        <dbReference type="ChEBI" id="CHEBI:57457"/>
    </ligand>
</feature>
<dbReference type="Proteomes" id="UP000245396">
    <property type="component" value="Unassembled WGS sequence"/>
</dbReference>
<feature type="binding site" evidence="8">
    <location>
        <position position="120"/>
    </location>
    <ligand>
        <name>(6S)-5-formyl-5,6,7,8-tetrahydrofolate</name>
        <dbReference type="ChEBI" id="CHEBI:57457"/>
    </ligand>
</feature>
<keyword evidence="4 8" id="KW-0378">Hydrolase</keyword>
<keyword evidence="5 8" id="KW-0460">Magnesium</keyword>
<feature type="binding site" evidence="8">
    <location>
        <begin position="271"/>
        <end position="274"/>
    </location>
    <ligand>
        <name>GTP</name>
        <dbReference type="ChEBI" id="CHEBI:37565"/>
    </ligand>
</feature>
<proteinExistence type="inferred from homology"/>
<keyword evidence="8" id="KW-0963">Cytoplasm</keyword>
<comment type="caution">
    <text evidence="8">Lacks conserved residue(s) required for the propagation of feature annotation.</text>
</comment>
<dbReference type="CDD" id="cd14858">
    <property type="entry name" value="TrmE_N"/>
    <property type="match status" value="1"/>
</dbReference>
<protein>
    <recommendedName>
        <fullName evidence="8">tRNA modification GTPase MnmE</fullName>
        <ecNumber evidence="8">3.6.-.-</ecNumber>
    </recommendedName>
</protein>
<dbReference type="GO" id="GO:0030488">
    <property type="term" value="P:tRNA methylation"/>
    <property type="evidence" value="ECO:0007669"/>
    <property type="project" value="TreeGrafter"/>
</dbReference>
<feature type="binding site" evidence="8">
    <location>
        <position position="23"/>
    </location>
    <ligand>
        <name>(6S)-5-formyl-5,6,7,8-tetrahydrofolate</name>
        <dbReference type="ChEBI" id="CHEBI:57457"/>
    </ligand>
</feature>
<dbReference type="Pfam" id="PF01926">
    <property type="entry name" value="MMR_HSR1"/>
    <property type="match status" value="1"/>
</dbReference>
<dbReference type="CDD" id="cd04164">
    <property type="entry name" value="trmE"/>
    <property type="match status" value="1"/>
</dbReference>
<dbReference type="GO" id="GO:0005525">
    <property type="term" value="F:GTP binding"/>
    <property type="evidence" value="ECO:0007669"/>
    <property type="project" value="UniProtKB-UniRule"/>
</dbReference>
<dbReference type="GO" id="GO:0046872">
    <property type="term" value="F:metal ion binding"/>
    <property type="evidence" value="ECO:0007669"/>
    <property type="project" value="UniProtKB-KW"/>
</dbReference>
<dbReference type="InterPro" id="IPR027368">
    <property type="entry name" value="MnmE_dom2"/>
</dbReference>
<keyword evidence="12" id="KW-1185">Reference proteome</keyword>
<evidence type="ECO:0000256" key="8">
    <source>
        <dbReference type="HAMAP-Rule" id="MF_00379"/>
    </source>
</evidence>
<dbReference type="GO" id="GO:0002098">
    <property type="term" value="P:tRNA wobble uridine modification"/>
    <property type="evidence" value="ECO:0007669"/>
    <property type="project" value="TreeGrafter"/>
</dbReference>
<dbReference type="SUPFAM" id="SSF52540">
    <property type="entry name" value="P-loop containing nucleoside triphosphate hydrolases"/>
    <property type="match status" value="1"/>
</dbReference>
<dbReference type="Pfam" id="PF10396">
    <property type="entry name" value="TrmE_N"/>
    <property type="match status" value="1"/>
</dbReference>
<comment type="function">
    <text evidence="8">Exhibits a very high intrinsic GTPase hydrolysis rate. Involved in the addition of a carboxymethylaminomethyl (cmnm) group at the wobble position (U34) of certain tRNAs, forming tRNA-cmnm(5)s(2)U34.</text>
</comment>
<evidence type="ECO:0000256" key="2">
    <source>
        <dbReference type="ARBA" id="ARBA00022694"/>
    </source>
</evidence>
<gene>
    <name evidence="8" type="primary">mnmE</name>
    <name evidence="8" type="synonym">trmE</name>
    <name evidence="11" type="ORF">C7441_11387</name>
</gene>
<name>A0A316C117_PSESE</name>
<dbReference type="NCBIfam" id="TIGR00450">
    <property type="entry name" value="mnmE_trmE_thdF"/>
    <property type="match status" value="1"/>
</dbReference>
<dbReference type="RefSeq" id="WP_109613991.1">
    <property type="nucleotide sequence ID" value="NZ_QGGG01000013.1"/>
</dbReference>
<dbReference type="InterPro" id="IPR031168">
    <property type="entry name" value="G_TrmE"/>
</dbReference>
<dbReference type="GO" id="GO:0005737">
    <property type="term" value="C:cytoplasm"/>
    <property type="evidence" value="ECO:0007669"/>
    <property type="project" value="UniProtKB-SubCell"/>
</dbReference>
<evidence type="ECO:0000256" key="6">
    <source>
        <dbReference type="ARBA" id="ARBA00022958"/>
    </source>
</evidence>
<dbReference type="STRING" id="1192868.GCA_000304395_01210"/>
<comment type="caution">
    <text evidence="11">The sequence shown here is derived from an EMBL/GenBank/DDBJ whole genome shotgun (WGS) entry which is preliminary data.</text>
</comment>
<dbReference type="InterPro" id="IPR027266">
    <property type="entry name" value="TrmE/GcvT-like"/>
</dbReference>
<comment type="subunit">
    <text evidence="8">Homodimer. Heterotetramer of two MnmE and two MnmG subunits.</text>
</comment>
<dbReference type="InterPro" id="IPR025867">
    <property type="entry name" value="MnmE_helical"/>
</dbReference>
<evidence type="ECO:0000259" key="10">
    <source>
        <dbReference type="PROSITE" id="PS51709"/>
    </source>
</evidence>
<evidence type="ECO:0000256" key="7">
    <source>
        <dbReference type="ARBA" id="ARBA00023134"/>
    </source>
</evidence>
<sequence>MIFQDSIVALSSGRLPSGIAVIRISGPQTRFVLETIIGFVPAPRQARYTSLRKADRSLLDRGIALFFPGPNSFTGEDSAELHVHGGRAVVQAVIDALTDLDGLRLAEPGEFTRRAFLNGKVDLVEAESLADLVTAETEAQRRFAMLNAEGRQSGLYLEWRRRLIHGRAMIEAEMDFADESDIPGSVSATIWPDIRLMVEEIKSHIKGFHRAEMIRDGFDIVILGAPNAGKSSLLNALARREVAIVTDEPGTTRDLVEIVLDLEGMKVRLTDTAGIRETTGKVEAIGIGRALGRAASADLILYLEDMSQPEPLPELPEDRPMLRIGTKCDLAGEPAAEGKGNYDLIVSTTTGMGMDELIQIIIARSSGAIGDMGDILPTRHRHTRLLAETIEHIEACLALPSDMLELRSENLRLASDRLGRISGAVDTEDLLDVIFSQFCIGK</sequence>
<evidence type="ECO:0000256" key="1">
    <source>
        <dbReference type="ARBA" id="ARBA00011043"/>
    </source>
</evidence>
<dbReference type="Pfam" id="PF12631">
    <property type="entry name" value="MnmE_helical"/>
    <property type="match status" value="1"/>
</dbReference>
<keyword evidence="8" id="KW-0479">Metal-binding</keyword>
<dbReference type="NCBIfam" id="TIGR00231">
    <property type="entry name" value="small_GTP"/>
    <property type="match status" value="1"/>
</dbReference>
<dbReference type="AlphaFoldDB" id="A0A316C117"/>
<dbReference type="EMBL" id="QGGG01000013">
    <property type="protein sequence ID" value="PWJ80160.1"/>
    <property type="molecule type" value="Genomic_DNA"/>
</dbReference>
<feature type="binding site" evidence="8">
    <location>
        <position position="442"/>
    </location>
    <ligand>
        <name>(6S)-5-formyl-5,6,7,8-tetrahydrofolate</name>
        <dbReference type="ChEBI" id="CHEBI:57457"/>
    </ligand>
</feature>
<dbReference type="Gene3D" id="3.40.50.300">
    <property type="entry name" value="P-loop containing nucleotide triphosphate hydrolases"/>
    <property type="match status" value="1"/>
</dbReference>
<evidence type="ECO:0000256" key="5">
    <source>
        <dbReference type="ARBA" id="ARBA00022842"/>
    </source>
</evidence>
<evidence type="ECO:0000256" key="9">
    <source>
        <dbReference type="RuleBase" id="RU003313"/>
    </source>
</evidence>
<dbReference type="HAMAP" id="MF_00379">
    <property type="entry name" value="GTPase_MnmE"/>
    <property type="match status" value="1"/>
</dbReference>
<dbReference type="GO" id="GO:0003924">
    <property type="term" value="F:GTPase activity"/>
    <property type="evidence" value="ECO:0007669"/>
    <property type="project" value="UniProtKB-UniRule"/>
</dbReference>
<keyword evidence="7 8" id="KW-0342">GTP-binding</keyword>
<dbReference type="FunFam" id="3.30.1360.120:FF:000007">
    <property type="entry name" value="tRNA modification GTPase GTPBP3, mitochondrial"/>
    <property type="match status" value="1"/>
</dbReference>
<feature type="binding site" evidence="8">
    <location>
        <begin position="246"/>
        <end position="252"/>
    </location>
    <ligand>
        <name>GTP</name>
        <dbReference type="ChEBI" id="CHEBI:37565"/>
    </ligand>
</feature>
<evidence type="ECO:0000313" key="11">
    <source>
        <dbReference type="EMBL" id="PWJ80160.1"/>
    </source>
</evidence>
<dbReference type="OrthoDB" id="9805918at2"/>